<evidence type="ECO:0000313" key="1">
    <source>
        <dbReference type="EMBL" id="MEQ1405636.1"/>
    </source>
</evidence>
<dbReference type="EMBL" id="JBEAAL010000007">
    <property type="protein sequence ID" value="MEQ1405636.1"/>
    <property type="molecule type" value="Genomic_DNA"/>
</dbReference>
<reference evidence="1 2" key="1">
    <citation type="submission" date="2024-05" db="EMBL/GenBank/DDBJ databases">
        <title>Neorhizobium sp. Rsf11, a plant growth promoting and heavy metal resistant PAH-degrader.</title>
        <authorList>
            <person name="Golubev S.N."/>
            <person name="Muratova A.Y."/>
            <person name="Markelova M.I."/>
        </authorList>
    </citation>
    <scope>NUCLEOTIDE SEQUENCE [LARGE SCALE GENOMIC DNA]</scope>
    <source>
        <strain evidence="1 2">Rsf11</strain>
    </source>
</reference>
<keyword evidence="2" id="KW-1185">Reference proteome</keyword>
<comment type="caution">
    <text evidence="1">The sequence shown here is derived from an EMBL/GenBank/DDBJ whole genome shotgun (WGS) entry which is preliminary data.</text>
</comment>
<proteinExistence type="predicted"/>
<dbReference type="Pfam" id="PF23812">
    <property type="entry name" value="Phage_TAC_18"/>
    <property type="match status" value="1"/>
</dbReference>
<gene>
    <name evidence="1" type="ORF">ABK249_11895</name>
</gene>
<dbReference type="RefSeq" id="WP_348862942.1">
    <property type="nucleotide sequence ID" value="NZ_JBEAAL010000007.1"/>
</dbReference>
<name>A0ABV0M2G1_9HYPH</name>
<accession>A0ABV0M2G1</accession>
<sequence length="120" mass="13254">MADLSKLLCDELQGQLSANSRKARIPAGGDILWQWFLDLNKTRTYHQAGPNPISHSEILAYSQLTGWSIEPRHVAILRAMDAVWIEHAYSKREKAPEGVKALAPVSKHAITAGAFDAMFG</sequence>
<evidence type="ECO:0000313" key="2">
    <source>
        <dbReference type="Proteomes" id="UP001496627"/>
    </source>
</evidence>
<dbReference type="InterPro" id="IPR056919">
    <property type="entry name" value="Phage_TAC_18"/>
</dbReference>
<organism evidence="1 2">
    <name type="scientific">Neorhizobium phenanthreniclasticum</name>
    <dbReference type="NCBI Taxonomy" id="3157917"/>
    <lineage>
        <taxon>Bacteria</taxon>
        <taxon>Pseudomonadati</taxon>
        <taxon>Pseudomonadota</taxon>
        <taxon>Alphaproteobacteria</taxon>
        <taxon>Hyphomicrobiales</taxon>
        <taxon>Rhizobiaceae</taxon>
        <taxon>Rhizobium/Agrobacterium group</taxon>
        <taxon>Neorhizobium</taxon>
    </lineage>
</organism>
<protein>
    <submittedName>
        <fullName evidence="1">Uncharacterized protein</fullName>
    </submittedName>
</protein>
<dbReference type="Proteomes" id="UP001496627">
    <property type="component" value="Unassembled WGS sequence"/>
</dbReference>